<sequence>MRSSVIRTILEATSLTLLAGVEGVGSGVTSAAATAAAAVVVVVVVTAGGEEALGRWTPTSWRTVATPSSRETSKSSLKLNRIQRHFYEVEIEFPMSTTQSTQRYNTCCSGSFNYSAGTRRV</sequence>
<reference evidence="1" key="1">
    <citation type="submission" date="2021-03" db="EMBL/GenBank/DDBJ databases">
        <authorList>
            <person name="Tran Van P."/>
        </authorList>
    </citation>
    <scope>NUCLEOTIDE SEQUENCE</scope>
</reference>
<comment type="caution">
    <text evidence="1">The sequence shown here is derived from an EMBL/GenBank/DDBJ whole genome shotgun (WGS) entry which is preliminary data.</text>
</comment>
<evidence type="ECO:0000313" key="1">
    <source>
        <dbReference type="EMBL" id="CAG2068705.1"/>
    </source>
</evidence>
<proteinExistence type="predicted"/>
<dbReference type="EMBL" id="CAJPIN010099465">
    <property type="protein sequence ID" value="CAG2068705.1"/>
    <property type="molecule type" value="Genomic_DNA"/>
</dbReference>
<name>A0ABN7PNM3_TIMPD</name>
<gene>
    <name evidence="1" type="ORF">TPAB3V08_LOCUS15648</name>
</gene>
<accession>A0ABN7PNM3</accession>
<evidence type="ECO:0000313" key="2">
    <source>
        <dbReference type="Proteomes" id="UP001153148"/>
    </source>
</evidence>
<evidence type="ECO:0008006" key="3">
    <source>
        <dbReference type="Google" id="ProtNLM"/>
    </source>
</evidence>
<dbReference type="Proteomes" id="UP001153148">
    <property type="component" value="Unassembled WGS sequence"/>
</dbReference>
<keyword evidence="2" id="KW-1185">Reference proteome</keyword>
<protein>
    <recommendedName>
        <fullName evidence="3">Secreted protein</fullName>
    </recommendedName>
</protein>
<organism evidence="1 2">
    <name type="scientific">Timema podura</name>
    <name type="common">Walking stick</name>
    <dbReference type="NCBI Taxonomy" id="61482"/>
    <lineage>
        <taxon>Eukaryota</taxon>
        <taxon>Metazoa</taxon>
        <taxon>Ecdysozoa</taxon>
        <taxon>Arthropoda</taxon>
        <taxon>Hexapoda</taxon>
        <taxon>Insecta</taxon>
        <taxon>Pterygota</taxon>
        <taxon>Neoptera</taxon>
        <taxon>Polyneoptera</taxon>
        <taxon>Phasmatodea</taxon>
        <taxon>Timematodea</taxon>
        <taxon>Timematoidea</taxon>
        <taxon>Timematidae</taxon>
        <taxon>Timema</taxon>
    </lineage>
</organism>